<dbReference type="InterPro" id="IPR027473">
    <property type="entry name" value="L-asparaginase_C"/>
</dbReference>
<keyword evidence="2" id="KW-0378">Hydrolase</keyword>
<evidence type="ECO:0000256" key="1">
    <source>
        <dbReference type="ARBA" id="ARBA00010518"/>
    </source>
</evidence>
<comment type="similarity">
    <text evidence="1">Belongs to the asparaginase 1 family.</text>
</comment>
<dbReference type="PRINTS" id="PR00139">
    <property type="entry name" value="ASNGLNASE"/>
</dbReference>
<dbReference type="Gene3D" id="3.40.50.40">
    <property type="match status" value="1"/>
</dbReference>
<dbReference type="Pfam" id="PF17763">
    <property type="entry name" value="Asparaginase_C"/>
    <property type="match status" value="1"/>
</dbReference>
<accession>A0ABT3ZL56</accession>
<proteinExistence type="inferred from homology"/>
<dbReference type="SUPFAM" id="SSF53774">
    <property type="entry name" value="Glutaminase/Asparaginase"/>
    <property type="match status" value="1"/>
</dbReference>
<dbReference type="EMBL" id="JAPMXC010000001">
    <property type="protein sequence ID" value="MCY0387000.1"/>
    <property type="molecule type" value="Genomic_DNA"/>
</dbReference>
<dbReference type="SMART" id="SM00870">
    <property type="entry name" value="Asparaginase"/>
    <property type="match status" value="1"/>
</dbReference>
<evidence type="ECO:0000313" key="8">
    <source>
        <dbReference type="Proteomes" id="UP001082899"/>
    </source>
</evidence>
<protein>
    <submittedName>
        <fullName evidence="7">Asparaginase</fullName>
    </submittedName>
</protein>
<dbReference type="Proteomes" id="UP001082899">
    <property type="component" value="Unassembled WGS sequence"/>
</dbReference>
<dbReference type="PIRSF" id="PIRSF001220">
    <property type="entry name" value="L-ASNase_gatD"/>
    <property type="match status" value="1"/>
</dbReference>
<dbReference type="PIRSF" id="PIRSF500176">
    <property type="entry name" value="L_ASNase"/>
    <property type="match status" value="1"/>
</dbReference>
<name>A0ABT3ZL56_9BURK</name>
<dbReference type="InterPro" id="IPR020827">
    <property type="entry name" value="Asparaginase/glutaminase_AS1"/>
</dbReference>
<feature type="active site" evidence="3">
    <location>
        <position position="55"/>
    </location>
</feature>
<evidence type="ECO:0000259" key="6">
    <source>
        <dbReference type="Pfam" id="PF17763"/>
    </source>
</evidence>
<evidence type="ECO:0000256" key="3">
    <source>
        <dbReference type="PROSITE-ProRule" id="PRU10099"/>
    </source>
</evidence>
<feature type="domain" description="Asparaginase/glutaminase C-terminal" evidence="6">
    <location>
        <begin position="258"/>
        <end position="361"/>
    </location>
</feature>
<dbReference type="PROSITE" id="PS00144">
    <property type="entry name" value="ASN_GLN_ASE_1"/>
    <property type="match status" value="1"/>
</dbReference>
<feature type="compositionally biased region" description="Polar residues" evidence="4">
    <location>
        <begin position="24"/>
        <end position="38"/>
    </location>
</feature>
<organism evidence="7 8">
    <name type="scientific">Robbsia betulipollinis</name>
    <dbReference type="NCBI Taxonomy" id="2981849"/>
    <lineage>
        <taxon>Bacteria</taxon>
        <taxon>Pseudomonadati</taxon>
        <taxon>Pseudomonadota</taxon>
        <taxon>Betaproteobacteria</taxon>
        <taxon>Burkholderiales</taxon>
        <taxon>Burkholderiaceae</taxon>
        <taxon>Robbsia</taxon>
    </lineage>
</organism>
<dbReference type="PROSITE" id="PS51732">
    <property type="entry name" value="ASN_GLN_ASE_3"/>
    <property type="match status" value="1"/>
</dbReference>
<feature type="domain" description="L-asparaginase N-terminal" evidence="5">
    <location>
        <begin position="46"/>
        <end position="235"/>
    </location>
</feature>
<comment type="caution">
    <text evidence="7">The sequence shown here is derived from an EMBL/GenBank/DDBJ whole genome shotgun (WGS) entry which is preliminary data.</text>
</comment>
<gene>
    <name evidence="7" type="ORF">OVY01_07080</name>
</gene>
<dbReference type="Pfam" id="PF00710">
    <property type="entry name" value="Asparaginase"/>
    <property type="match status" value="1"/>
</dbReference>
<dbReference type="InterPro" id="IPR027474">
    <property type="entry name" value="L-asparaginase_N"/>
</dbReference>
<evidence type="ECO:0000313" key="7">
    <source>
        <dbReference type="EMBL" id="MCY0387000.1"/>
    </source>
</evidence>
<reference evidence="7" key="1">
    <citation type="submission" date="2022-11" db="EMBL/GenBank/DDBJ databases">
        <title>Robbsia betulipollinis sp. nov., isolated from pollen of birch (Betula pendula).</title>
        <authorList>
            <person name="Shi H."/>
            <person name="Ambika Manirajan B."/>
            <person name="Ratering S."/>
            <person name="Geissler-Plaum R."/>
            <person name="Schnell S."/>
        </authorList>
    </citation>
    <scope>NUCLEOTIDE SEQUENCE</scope>
    <source>
        <strain evidence="7">Bb-Pol-6</strain>
    </source>
</reference>
<evidence type="ECO:0000256" key="2">
    <source>
        <dbReference type="ARBA" id="ARBA00022801"/>
    </source>
</evidence>
<feature type="region of interest" description="Disordered" evidence="4">
    <location>
        <begin position="20"/>
        <end position="40"/>
    </location>
</feature>
<dbReference type="InterPro" id="IPR037152">
    <property type="entry name" value="L-asparaginase_N_sf"/>
</dbReference>
<dbReference type="CDD" id="cd08964">
    <property type="entry name" value="L-asparaginase_II"/>
    <property type="match status" value="1"/>
</dbReference>
<evidence type="ECO:0000259" key="5">
    <source>
        <dbReference type="Pfam" id="PF00710"/>
    </source>
</evidence>
<dbReference type="InterPro" id="IPR036152">
    <property type="entry name" value="Asp/glu_Ase-like_sf"/>
</dbReference>
<dbReference type="PANTHER" id="PTHR11707">
    <property type="entry name" value="L-ASPARAGINASE"/>
    <property type="match status" value="1"/>
</dbReference>
<evidence type="ECO:0000256" key="4">
    <source>
        <dbReference type="SAM" id="MobiDB-lite"/>
    </source>
</evidence>
<dbReference type="InterPro" id="IPR004550">
    <property type="entry name" value="AsnASE_II"/>
</dbReference>
<dbReference type="InterPro" id="IPR040919">
    <property type="entry name" value="Asparaginase_C"/>
</dbReference>
<keyword evidence="8" id="KW-1185">Reference proteome</keyword>
<dbReference type="Gene3D" id="3.40.50.1170">
    <property type="entry name" value="L-asparaginase, N-terminal domain"/>
    <property type="match status" value="1"/>
</dbReference>
<dbReference type="InterPro" id="IPR006034">
    <property type="entry name" value="Asparaginase/glutaminase-like"/>
</dbReference>
<dbReference type="PANTHER" id="PTHR11707:SF28">
    <property type="entry name" value="60 KDA LYSOPHOSPHOLIPASE"/>
    <property type="match status" value="1"/>
</dbReference>
<sequence length="364" mass="38606">MARWDTERCAGTPLRHRAAADSASVFTRKQDPMQQTEENPVPARPKVMLIATGGTIAGRSASSTDTTDYIPGQVSGKDLIDAIPEIADVARVEVRQFLNVASPDLTNVHLLDLARLVRGYAEDETVAGIVITHGTSTTEETALFLDLVIKTPKPVIVVGAMRPASAISADGSLNLLQAVALAISPSARHRGVMIVSNDRIGSALYTSKGHSQAVDAFRSYDAGYLGVFVGIQPRFFFAPAAVCGLPYFDLGGIAALPRVDILYSHQDEDPGYIDHAIASGARGIVVAGTGNSTVSKPMERRIDRAMAEGTPVVRASRTGAGFVSARSEGIAAGFYNPQKARMLLALAIQAGASIRTIETYFIPE</sequence>